<evidence type="ECO:0000313" key="2">
    <source>
        <dbReference type="Proteomes" id="UP001159364"/>
    </source>
</evidence>
<organism evidence="1 2">
    <name type="scientific">Erythroxylum novogranatense</name>
    <dbReference type="NCBI Taxonomy" id="1862640"/>
    <lineage>
        <taxon>Eukaryota</taxon>
        <taxon>Viridiplantae</taxon>
        <taxon>Streptophyta</taxon>
        <taxon>Embryophyta</taxon>
        <taxon>Tracheophyta</taxon>
        <taxon>Spermatophyta</taxon>
        <taxon>Magnoliopsida</taxon>
        <taxon>eudicotyledons</taxon>
        <taxon>Gunneridae</taxon>
        <taxon>Pentapetalae</taxon>
        <taxon>rosids</taxon>
        <taxon>fabids</taxon>
        <taxon>Malpighiales</taxon>
        <taxon>Erythroxylaceae</taxon>
        <taxon>Erythroxylum</taxon>
    </lineage>
</organism>
<dbReference type="PANTHER" id="PTHR37760:SF1">
    <property type="entry name" value="CHAPERONE"/>
    <property type="match status" value="1"/>
</dbReference>
<proteinExistence type="predicted"/>
<dbReference type="EMBL" id="JAIWQS010000011">
    <property type="protein sequence ID" value="KAJ8751884.1"/>
    <property type="molecule type" value="Genomic_DNA"/>
</dbReference>
<gene>
    <name evidence="1" type="ORF">K2173_026088</name>
</gene>
<dbReference type="Proteomes" id="UP001159364">
    <property type="component" value="Linkage Group LG11"/>
</dbReference>
<reference evidence="1 2" key="1">
    <citation type="submission" date="2021-09" db="EMBL/GenBank/DDBJ databases">
        <title>Genomic insights and catalytic innovation underlie evolution of tropane alkaloids biosynthesis.</title>
        <authorList>
            <person name="Wang Y.-J."/>
            <person name="Tian T."/>
            <person name="Huang J.-P."/>
            <person name="Huang S.-X."/>
        </authorList>
    </citation>
    <scope>NUCLEOTIDE SEQUENCE [LARGE SCALE GENOMIC DNA]</scope>
    <source>
        <strain evidence="1">KIB-2018</strain>
        <tissue evidence="1">Leaf</tissue>
    </source>
</reference>
<evidence type="ECO:0000313" key="1">
    <source>
        <dbReference type="EMBL" id="KAJ8751884.1"/>
    </source>
</evidence>
<dbReference type="AlphaFoldDB" id="A0AAV8SIH4"/>
<keyword evidence="2" id="KW-1185">Reference proteome</keyword>
<accession>A0AAV8SIH4</accession>
<sequence length="114" mass="11954">MDNITLSEVAGLGVGTLLLCATIAAPKIDSFISASQRSSLGMCKKCGDLRLIACSKCRGTGLVKAGGLLSFNFLDDMYQSLGGESKVKRIKCTECQATGRFCCPNCSKVPPVPS</sequence>
<comment type="caution">
    <text evidence="1">The sequence shown here is derived from an EMBL/GenBank/DDBJ whole genome shotgun (WGS) entry which is preliminary data.</text>
</comment>
<dbReference type="PANTHER" id="PTHR37760">
    <property type="entry name" value="CHAPERONE"/>
    <property type="match status" value="1"/>
</dbReference>
<protein>
    <submittedName>
        <fullName evidence="1">Uncharacterized protein</fullName>
    </submittedName>
</protein>
<name>A0AAV8SIH4_9ROSI</name>